<sequence>MDPTRRRRPGNRLTAPEDPERGVSQDEFQELVRDIEHETGPATGRVAAKPRSKARPKAEPEPTPPAAEPEPVDPTADALPEDLVLKDDKRDRPKRSRNRRHGRPR</sequence>
<evidence type="ECO:0000256" key="1">
    <source>
        <dbReference type="SAM" id="MobiDB-lite"/>
    </source>
</evidence>
<gene>
    <name evidence="2" type="ORF">FSW04_15830</name>
</gene>
<dbReference type="Proteomes" id="UP000321805">
    <property type="component" value="Chromosome"/>
</dbReference>
<protein>
    <submittedName>
        <fullName evidence="2">Uncharacterized protein</fullName>
    </submittedName>
</protein>
<dbReference type="AlphaFoldDB" id="A0A5B8U6X4"/>
<evidence type="ECO:0000313" key="2">
    <source>
        <dbReference type="EMBL" id="QEC48899.1"/>
    </source>
</evidence>
<reference evidence="2 3" key="1">
    <citation type="journal article" date="2018" name="J. Microbiol.">
        <title>Baekduia soli gen. nov., sp. nov., a novel bacterium isolated from the soil of Baekdu Mountain and proposal of a novel family name, Baekduiaceae fam. nov.</title>
        <authorList>
            <person name="An D.S."/>
            <person name="Siddiqi M.Z."/>
            <person name="Kim K.H."/>
            <person name="Yu H.S."/>
            <person name="Im W.T."/>
        </authorList>
    </citation>
    <scope>NUCLEOTIDE SEQUENCE [LARGE SCALE GENOMIC DNA]</scope>
    <source>
        <strain evidence="2 3">BR7-21</strain>
    </source>
</reference>
<feature type="compositionally biased region" description="Basic residues" evidence="1">
    <location>
        <begin position="1"/>
        <end position="10"/>
    </location>
</feature>
<dbReference type="EMBL" id="CP042430">
    <property type="protein sequence ID" value="QEC48899.1"/>
    <property type="molecule type" value="Genomic_DNA"/>
</dbReference>
<evidence type="ECO:0000313" key="3">
    <source>
        <dbReference type="Proteomes" id="UP000321805"/>
    </source>
</evidence>
<keyword evidence="3" id="KW-1185">Reference proteome</keyword>
<organism evidence="2 3">
    <name type="scientific">Baekduia soli</name>
    <dbReference type="NCBI Taxonomy" id="496014"/>
    <lineage>
        <taxon>Bacteria</taxon>
        <taxon>Bacillati</taxon>
        <taxon>Actinomycetota</taxon>
        <taxon>Thermoleophilia</taxon>
        <taxon>Solirubrobacterales</taxon>
        <taxon>Baekduiaceae</taxon>
        <taxon>Baekduia</taxon>
    </lineage>
</organism>
<feature type="compositionally biased region" description="Basic residues" evidence="1">
    <location>
        <begin position="92"/>
        <end position="105"/>
    </location>
</feature>
<proteinExistence type="predicted"/>
<dbReference type="RefSeq" id="WP_146920950.1">
    <property type="nucleotide sequence ID" value="NZ_CP042430.1"/>
</dbReference>
<feature type="region of interest" description="Disordered" evidence="1">
    <location>
        <begin position="1"/>
        <end position="105"/>
    </location>
</feature>
<dbReference type="KEGG" id="bsol:FSW04_15830"/>
<name>A0A5B8U6X4_9ACTN</name>
<accession>A0A5B8U6X4</accession>
<feature type="compositionally biased region" description="Basic and acidic residues" evidence="1">
    <location>
        <begin position="18"/>
        <end position="39"/>
    </location>
</feature>